<dbReference type="EMBL" id="JBHUGH010000037">
    <property type="protein sequence ID" value="MFD1914396.1"/>
    <property type="molecule type" value="Genomic_DNA"/>
</dbReference>
<keyword evidence="2 7" id="KW-0813">Transport</keyword>
<feature type="transmembrane region" description="Helical" evidence="7">
    <location>
        <begin position="98"/>
        <end position="121"/>
    </location>
</feature>
<dbReference type="CDD" id="cd06261">
    <property type="entry name" value="TM_PBP2"/>
    <property type="match status" value="1"/>
</dbReference>
<comment type="caution">
    <text evidence="9">The sequence shown here is derived from an EMBL/GenBank/DDBJ whole genome shotgun (WGS) entry which is preliminary data.</text>
</comment>
<feature type="transmembrane region" description="Helical" evidence="7">
    <location>
        <begin position="9"/>
        <end position="29"/>
    </location>
</feature>
<organism evidence="9 10">
    <name type="scientific">Halodurantibacterium flavum</name>
    <dbReference type="NCBI Taxonomy" id="1382802"/>
    <lineage>
        <taxon>Bacteria</taxon>
        <taxon>Pseudomonadati</taxon>
        <taxon>Pseudomonadota</taxon>
        <taxon>Alphaproteobacteria</taxon>
        <taxon>Rhodobacterales</taxon>
        <taxon>Paracoccaceae</taxon>
        <taxon>Halodurantibacterium</taxon>
    </lineage>
</organism>
<dbReference type="InterPro" id="IPR000515">
    <property type="entry name" value="MetI-like"/>
</dbReference>
<feature type="transmembrane region" description="Helical" evidence="7">
    <location>
        <begin position="223"/>
        <end position="244"/>
    </location>
</feature>
<dbReference type="RefSeq" id="WP_390265781.1">
    <property type="nucleotide sequence ID" value="NZ_JBHUGH010000037.1"/>
</dbReference>
<feature type="transmembrane region" description="Helical" evidence="7">
    <location>
        <begin position="65"/>
        <end position="86"/>
    </location>
</feature>
<keyword evidence="4 7" id="KW-0812">Transmembrane</keyword>
<keyword evidence="3" id="KW-1003">Cell membrane</keyword>
<sequence length="255" mass="27251">MRVGPSEGLVVVVARLAFLLVLVALWSLAAQTGPRGIIPSPTATWEAGLRMWDDQRLQRALGDSLLVFSAGFGAAAVIGIATGFLMGSIRMLGRTLDIFVYALAATPRVAFIPLVILLLGLGVEAKAFIVFLGAVMPVILNTYAGVRQSDPDLLEMARAAGASRFRTYAHVVLPGVVPFLVVGLRLGATIGLINTVVAELYTAVRGLGGLLALYGNTFRMAEYFVVVLMLALIGVTVTEGLRLVEQRLSRWRETV</sequence>
<evidence type="ECO:0000259" key="8">
    <source>
        <dbReference type="PROSITE" id="PS50928"/>
    </source>
</evidence>
<comment type="subcellular location">
    <subcellularLocation>
        <location evidence="1 7">Cell membrane</location>
        <topology evidence="1 7">Multi-pass membrane protein</topology>
    </subcellularLocation>
</comment>
<proteinExistence type="inferred from homology"/>
<evidence type="ECO:0000313" key="9">
    <source>
        <dbReference type="EMBL" id="MFD1914396.1"/>
    </source>
</evidence>
<keyword evidence="5 7" id="KW-1133">Transmembrane helix</keyword>
<feature type="transmembrane region" description="Helical" evidence="7">
    <location>
        <begin position="127"/>
        <end position="146"/>
    </location>
</feature>
<keyword evidence="10" id="KW-1185">Reference proteome</keyword>
<feature type="transmembrane region" description="Helical" evidence="7">
    <location>
        <begin position="167"/>
        <end position="193"/>
    </location>
</feature>
<dbReference type="Pfam" id="PF00528">
    <property type="entry name" value="BPD_transp_1"/>
    <property type="match status" value="1"/>
</dbReference>
<dbReference type="PROSITE" id="PS50928">
    <property type="entry name" value="ABC_TM1"/>
    <property type="match status" value="1"/>
</dbReference>
<feature type="domain" description="ABC transmembrane type-1" evidence="8">
    <location>
        <begin position="61"/>
        <end position="245"/>
    </location>
</feature>
<reference evidence="10" key="1">
    <citation type="journal article" date="2019" name="Int. J. Syst. Evol. Microbiol.">
        <title>The Global Catalogue of Microorganisms (GCM) 10K type strain sequencing project: providing services to taxonomists for standard genome sequencing and annotation.</title>
        <authorList>
            <consortium name="The Broad Institute Genomics Platform"/>
            <consortium name="The Broad Institute Genome Sequencing Center for Infectious Disease"/>
            <person name="Wu L."/>
            <person name="Ma J."/>
        </authorList>
    </citation>
    <scope>NUCLEOTIDE SEQUENCE [LARGE SCALE GENOMIC DNA]</scope>
    <source>
        <strain evidence="10">CGMCC 4.7242</strain>
    </source>
</reference>
<evidence type="ECO:0000256" key="6">
    <source>
        <dbReference type="ARBA" id="ARBA00023136"/>
    </source>
</evidence>
<dbReference type="Gene3D" id="1.10.3720.10">
    <property type="entry name" value="MetI-like"/>
    <property type="match status" value="1"/>
</dbReference>
<dbReference type="PANTHER" id="PTHR30151">
    <property type="entry name" value="ALKANE SULFONATE ABC TRANSPORTER-RELATED, MEMBRANE SUBUNIT"/>
    <property type="match status" value="1"/>
</dbReference>
<evidence type="ECO:0000256" key="4">
    <source>
        <dbReference type="ARBA" id="ARBA00022692"/>
    </source>
</evidence>
<evidence type="ECO:0000256" key="1">
    <source>
        <dbReference type="ARBA" id="ARBA00004651"/>
    </source>
</evidence>
<accession>A0ABW4SAA4</accession>
<dbReference type="PANTHER" id="PTHR30151:SF0">
    <property type="entry name" value="ABC TRANSPORTER PERMEASE PROTEIN MJ0413-RELATED"/>
    <property type="match status" value="1"/>
</dbReference>
<evidence type="ECO:0000256" key="5">
    <source>
        <dbReference type="ARBA" id="ARBA00022989"/>
    </source>
</evidence>
<keyword evidence="6 7" id="KW-0472">Membrane</keyword>
<name>A0ABW4SAA4_9RHOB</name>
<evidence type="ECO:0000256" key="7">
    <source>
        <dbReference type="RuleBase" id="RU363032"/>
    </source>
</evidence>
<evidence type="ECO:0000256" key="3">
    <source>
        <dbReference type="ARBA" id="ARBA00022475"/>
    </source>
</evidence>
<dbReference type="SUPFAM" id="SSF161098">
    <property type="entry name" value="MetI-like"/>
    <property type="match status" value="1"/>
</dbReference>
<gene>
    <name evidence="9" type="ORF">ACFSGJ_19515</name>
</gene>
<comment type="similarity">
    <text evidence="7">Belongs to the binding-protein-dependent transport system permease family.</text>
</comment>
<evidence type="ECO:0000313" key="10">
    <source>
        <dbReference type="Proteomes" id="UP001597353"/>
    </source>
</evidence>
<dbReference type="Proteomes" id="UP001597353">
    <property type="component" value="Unassembled WGS sequence"/>
</dbReference>
<evidence type="ECO:0000256" key="2">
    <source>
        <dbReference type="ARBA" id="ARBA00022448"/>
    </source>
</evidence>
<protein>
    <submittedName>
        <fullName evidence="9">ABC transporter permease</fullName>
    </submittedName>
</protein>
<dbReference type="InterPro" id="IPR035906">
    <property type="entry name" value="MetI-like_sf"/>
</dbReference>